<sequence>MKDIELNISDIHSLGRDQAFEILNQISRVEKKTFPANEAFSFCEELWRKKPNTKVLYATSAASDIRSPLVAYAVYVRQKGIALLHKICVAESYRQQGAGKQLMSYIKQRLQREGCQCIQLWVDKARIAARGLYIKFGFEEREEIANYYAPGRTGIKMILNIDNGCP</sequence>
<dbReference type="Pfam" id="PF00583">
    <property type="entry name" value="Acetyltransf_1"/>
    <property type="match status" value="1"/>
</dbReference>
<gene>
    <name evidence="2" type="ORF">BDV25DRAFT_36219</name>
</gene>
<dbReference type="SUPFAM" id="SSF55729">
    <property type="entry name" value="Acyl-CoA N-acyltransferases (Nat)"/>
    <property type="match status" value="1"/>
</dbReference>
<feature type="domain" description="N-acetyltransferase" evidence="1">
    <location>
        <begin position="9"/>
        <end position="162"/>
    </location>
</feature>
<dbReference type="PANTHER" id="PTHR47542">
    <property type="entry name" value="ACYL-COA N-ACYLTRANSFERASES (NAT) SUPERFAMILY PROTEIN"/>
    <property type="match status" value="1"/>
</dbReference>
<dbReference type="EMBL" id="ML742217">
    <property type="protein sequence ID" value="KAE8147248.1"/>
    <property type="molecule type" value="Genomic_DNA"/>
</dbReference>
<organism evidence="2 3">
    <name type="scientific">Aspergillus avenaceus</name>
    <dbReference type="NCBI Taxonomy" id="36643"/>
    <lineage>
        <taxon>Eukaryota</taxon>
        <taxon>Fungi</taxon>
        <taxon>Dikarya</taxon>
        <taxon>Ascomycota</taxon>
        <taxon>Pezizomycotina</taxon>
        <taxon>Eurotiomycetes</taxon>
        <taxon>Eurotiomycetidae</taxon>
        <taxon>Eurotiales</taxon>
        <taxon>Aspergillaceae</taxon>
        <taxon>Aspergillus</taxon>
        <taxon>Aspergillus subgen. Circumdati</taxon>
    </lineage>
</organism>
<name>A0A5N6TLM9_ASPAV</name>
<evidence type="ECO:0000313" key="3">
    <source>
        <dbReference type="Proteomes" id="UP000325780"/>
    </source>
</evidence>
<dbReference type="InterPro" id="IPR000182">
    <property type="entry name" value="GNAT_dom"/>
</dbReference>
<dbReference type="InterPro" id="IPR016181">
    <property type="entry name" value="Acyl_CoA_acyltransferase"/>
</dbReference>
<dbReference type="Proteomes" id="UP000325780">
    <property type="component" value="Unassembled WGS sequence"/>
</dbReference>
<reference evidence="2 3" key="1">
    <citation type="submission" date="2019-04" db="EMBL/GenBank/DDBJ databases">
        <title>Friends and foes A comparative genomics study of 23 Aspergillus species from section Flavi.</title>
        <authorList>
            <consortium name="DOE Joint Genome Institute"/>
            <person name="Kjaerbolling I."/>
            <person name="Vesth T."/>
            <person name="Frisvad J.C."/>
            <person name="Nybo J.L."/>
            <person name="Theobald S."/>
            <person name="Kildgaard S."/>
            <person name="Isbrandt T."/>
            <person name="Kuo A."/>
            <person name="Sato A."/>
            <person name="Lyhne E.K."/>
            <person name="Kogle M.E."/>
            <person name="Wiebenga A."/>
            <person name="Kun R.S."/>
            <person name="Lubbers R.J."/>
            <person name="Makela M.R."/>
            <person name="Barry K."/>
            <person name="Chovatia M."/>
            <person name="Clum A."/>
            <person name="Daum C."/>
            <person name="Haridas S."/>
            <person name="He G."/>
            <person name="LaButti K."/>
            <person name="Lipzen A."/>
            <person name="Mondo S."/>
            <person name="Riley R."/>
            <person name="Salamov A."/>
            <person name="Simmons B.A."/>
            <person name="Magnuson J.K."/>
            <person name="Henrissat B."/>
            <person name="Mortensen U.H."/>
            <person name="Larsen T.O."/>
            <person name="Devries R.P."/>
            <person name="Grigoriev I.V."/>
            <person name="Machida M."/>
            <person name="Baker S.E."/>
            <person name="Andersen M.R."/>
        </authorList>
    </citation>
    <scope>NUCLEOTIDE SEQUENCE [LARGE SCALE GENOMIC DNA]</scope>
    <source>
        <strain evidence="2 3">IBT 18842</strain>
    </source>
</reference>
<keyword evidence="2" id="KW-0808">Transferase</keyword>
<proteinExistence type="predicted"/>
<dbReference type="OrthoDB" id="41532at2759"/>
<dbReference type="AlphaFoldDB" id="A0A5N6TLM9"/>
<evidence type="ECO:0000313" key="2">
    <source>
        <dbReference type="EMBL" id="KAE8147248.1"/>
    </source>
</evidence>
<dbReference type="CDD" id="cd04301">
    <property type="entry name" value="NAT_SF"/>
    <property type="match status" value="1"/>
</dbReference>
<dbReference type="GO" id="GO:0016747">
    <property type="term" value="F:acyltransferase activity, transferring groups other than amino-acyl groups"/>
    <property type="evidence" value="ECO:0007669"/>
    <property type="project" value="InterPro"/>
</dbReference>
<evidence type="ECO:0000259" key="1">
    <source>
        <dbReference type="PROSITE" id="PS51186"/>
    </source>
</evidence>
<dbReference type="PROSITE" id="PS51186">
    <property type="entry name" value="GNAT"/>
    <property type="match status" value="1"/>
</dbReference>
<keyword evidence="3" id="KW-1185">Reference proteome</keyword>
<dbReference type="PANTHER" id="PTHR47542:SF2">
    <property type="entry name" value="ACYL-COA N-ACYLTRANSFERASES (NAT) SUPERFAMILY PROTEIN"/>
    <property type="match status" value="1"/>
</dbReference>
<protein>
    <submittedName>
        <fullName evidence="2">Acetyltransferase, GNAT family</fullName>
    </submittedName>
</protein>
<accession>A0A5N6TLM9</accession>
<dbReference type="Gene3D" id="3.40.630.30">
    <property type="match status" value="1"/>
</dbReference>